<dbReference type="Pfam" id="PF22688">
    <property type="entry name" value="Hda_lid"/>
    <property type="match status" value="1"/>
</dbReference>
<reference evidence="2 3" key="1">
    <citation type="submission" date="2024-02" db="EMBL/GenBank/DDBJ databases">
        <title>A novel Wenzhouxiangellaceae bacterium, isolated from coastal sediments.</title>
        <authorList>
            <person name="Du Z.-J."/>
            <person name="Ye Y.-Q."/>
            <person name="Zhang X.-Y."/>
        </authorList>
    </citation>
    <scope>NUCLEOTIDE SEQUENCE [LARGE SCALE GENOMIC DNA]</scope>
    <source>
        <strain evidence="2 3">CH-27</strain>
    </source>
</reference>
<comment type="caution">
    <text evidence="2">The sequence shown here is derived from an EMBL/GenBank/DDBJ whole genome shotgun (WGS) entry which is preliminary data.</text>
</comment>
<dbReference type="PANTHER" id="PTHR30050">
    <property type="entry name" value="CHROMOSOMAL REPLICATION INITIATOR PROTEIN DNAA"/>
    <property type="match status" value="1"/>
</dbReference>
<dbReference type="InterPro" id="IPR055199">
    <property type="entry name" value="Hda_lid"/>
</dbReference>
<name>A0AAW9RKY7_9GAMM</name>
<dbReference type="AlphaFoldDB" id="A0AAW9RKY7"/>
<dbReference type="Proteomes" id="UP001359886">
    <property type="component" value="Unassembled WGS sequence"/>
</dbReference>
<dbReference type="GO" id="GO:0032297">
    <property type="term" value="P:negative regulation of DNA-templated DNA replication initiation"/>
    <property type="evidence" value="ECO:0007669"/>
    <property type="project" value="InterPro"/>
</dbReference>
<dbReference type="Gene3D" id="3.40.50.300">
    <property type="entry name" value="P-loop containing nucleotide triphosphate hydrolases"/>
    <property type="match status" value="1"/>
</dbReference>
<feature type="domain" description="AAA+ ATPase" evidence="1">
    <location>
        <begin position="40"/>
        <end position="157"/>
    </location>
</feature>
<gene>
    <name evidence="2" type="primary">hda</name>
    <name evidence="2" type="ORF">V3330_18670</name>
</gene>
<dbReference type="EMBL" id="JAZHOG010000016">
    <property type="protein sequence ID" value="MEJ8569659.1"/>
    <property type="molecule type" value="Genomic_DNA"/>
</dbReference>
<dbReference type="PANTHER" id="PTHR30050:SF5">
    <property type="entry name" value="DNAA REGULATORY INACTIVATOR HDA"/>
    <property type="match status" value="1"/>
</dbReference>
<proteinExistence type="predicted"/>
<keyword evidence="3" id="KW-1185">Reference proteome</keyword>
<protein>
    <submittedName>
        <fullName evidence="2">DnaA regulatory inactivator Hda</fullName>
    </submittedName>
</protein>
<dbReference type="Pfam" id="PF00308">
    <property type="entry name" value="Bac_DnaA"/>
    <property type="match status" value="1"/>
</dbReference>
<dbReference type="InterPro" id="IPR027417">
    <property type="entry name" value="P-loop_NTPase"/>
</dbReference>
<dbReference type="RefSeq" id="WP_354696982.1">
    <property type="nucleotide sequence ID" value="NZ_JAZHOG010000016.1"/>
</dbReference>
<sequence>MATSPQILLPLEGRRADTFAEFVPGPNGPLIAALTDAGEPAGCILIRGSEGSGKSHLLNALCNRVQDEGRAAFYMALARLPESAAEGLAGLEGFDLVCVDDIDSIAGSARWEEALFHCFNRLREHGCRLVLSTTLPLASIPFGLPDLRSRVAWGLRLRLQPLDDDDKSEVLRRRAASLGIALPDDVRRYLLRRSSRNVADLVGRLEAVRTAALAGKRRITVPLARQVLDADGV</sequence>
<evidence type="ECO:0000313" key="2">
    <source>
        <dbReference type="EMBL" id="MEJ8569659.1"/>
    </source>
</evidence>
<dbReference type="InterPro" id="IPR017788">
    <property type="entry name" value="Hda"/>
</dbReference>
<dbReference type="GO" id="GO:0006270">
    <property type="term" value="P:DNA replication initiation"/>
    <property type="evidence" value="ECO:0007669"/>
    <property type="project" value="TreeGrafter"/>
</dbReference>
<organism evidence="2 3">
    <name type="scientific">Elongatibacter sediminis</name>
    <dbReference type="NCBI Taxonomy" id="3119006"/>
    <lineage>
        <taxon>Bacteria</taxon>
        <taxon>Pseudomonadati</taxon>
        <taxon>Pseudomonadota</taxon>
        <taxon>Gammaproteobacteria</taxon>
        <taxon>Chromatiales</taxon>
        <taxon>Wenzhouxiangellaceae</taxon>
        <taxon>Elongatibacter</taxon>
    </lineage>
</organism>
<dbReference type="InterPro" id="IPR013317">
    <property type="entry name" value="DnaA_dom"/>
</dbReference>
<dbReference type="Gene3D" id="1.10.8.60">
    <property type="match status" value="1"/>
</dbReference>
<dbReference type="SUPFAM" id="SSF52540">
    <property type="entry name" value="P-loop containing nucleoside triphosphate hydrolases"/>
    <property type="match status" value="1"/>
</dbReference>
<accession>A0AAW9RKY7</accession>
<evidence type="ECO:0000259" key="1">
    <source>
        <dbReference type="SMART" id="SM00382"/>
    </source>
</evidence>
<dbReference type="NCBIfam" id="TIGR03420">
    <property type="entry name" value="DnaA_homol_Hda"/>
    <property type="match status" value="1"/>
</dbReference>
<evidence type="ECO:0000313" key="3">
    <source>
        <dbReference type="Proteomes" id="UP001359886"/>
    </source>
</evidence>
<dbReference type="SMART" id="SM00382">
    <property type="entry name" value="AAA"/>
    <property type="match status" value="1"/>
</dbReference>
<dbReference type="InterPro" id="IPR003593">
    <property type="entry name" value="AAA+_ATPase"/>
</dbReference>